<evidence type="ECO:0000313" key="2">
    <source>
        <dbReference type="Proteomes" id="UP000177208"/>
    </source>
</evidence>
<reference evidence="1 2" key="1">
    <citation type="journal article" date="2016" name="Nat. Commun.">
        <title>Thousands of microbial genomes shed light on interconnected biogeochemical processes in an aquifer system.</title>
        <authorList>
            <person name="Anantharaman K."/>
            <person name="Brown C.T."/>
            <person name="Hug L.A."/>
            <person name="Sharon I."/>
            <person name="Castelle C.J."/>
            <person name="Probst A.J."/>
            <person name="Thomas B.C."/>
            <person name="Singh A."/>
            <person name="Wilkins M.J."/>
            <person name="Karaoz U."/>
            <person name="Brodie E.L."/>
            <person name="Williams K.H."/>
            <person name="Hubbard S.S."/>
            <person name="Banfield J.F."/>
        </authorList>
    </citation>
    <scope>NUCLEOTIDE SEQUENCE [LARGE SCALE GENOMIC DNA]</scope>
</reference>
<gene>
    <name evidence="1" type="ORF">A2774_03625</name>
</gene>
<proteinExistence type="predicted"/>
<accession>A0A1F7GGJ9</accession>
<dbReference type="Proteomes" id="UP000177208">
    <property type="component" value="Unassembled WGS sequence"/>
</dbReference>
<protein>
    <submittedName>
        <fullName evidence="1">Uncharacterized protein</fullName>
    </submittedName>
</protein>
<dbReference type="AlphaFoldDB" id="A0A1F7GGJ9"/>
<comment type="caution">
    <text evidence="1">The sequence shown here is derived from an EMBL/GenBank/DDBJ whole genome shotgun (WGS) entry which is preliminary data.</text>
</comment>
<sequence>MIVEALPDLIRQIDPNKIALLAISLPPLAHIIIRSIEFPESLYVVKDDQHLSEDFEEIGKVLPGELTSRHPTKNPGEDWVAGVHDHNGGIWIGNLPTTGIVILNSAQLSPEDAIKLGENMGLYTVNETNLKLLTKL</sequence>
<organism evidence="1 2">
    <name type="scientific">Candidatus Roizmanbacteria bacterium RIFCSPHIGHO2_01_FULL_39_12c</name>
    <dbReference type="NCBI Taxonomy" id="1802031"/>
    <lineage>
        <taxon>Bacteria</taxon>
        <taxon>Candidatus Roizmaniibacteriota</taxon>
    </lineage>
</organism>
<name>A0A1F7GGJ9_9BACT</name>
<evidence type="ECO:0000313" key="1">
    <source>
        <dbReference type="EMBL" id="OGK17652.1"/>
    </source>
</evidence>
<dbReference type="EMBL" id="MFZG01000002">
    <property type="protein sequence ID" value="OGK17652.1"/>
    <property type="molecule type" value="Genomic_DNA"/>
</dbReference>